<evidence type="ECO:0000259" key="3">
    <source>
        <dbReference type="Pfam" id="PF23783"/>
    </source>
</evidence>
<dbReference type="InterPro" id="IPR013696">
    <property type="entry name" value="TiaS_FLD"/>
</dbReference>
<dbReference type="Pfam" id="PF23783">
    <property type="entry name" value="Zn_ribbon_TiaS"/>
    <property type="match status" value="1"/>
</dbReference>
<sequence>MPDYELIGAPRLVRLNPNVPWKTRGNGAVALTFGRGVGERQQVGALPKGPVMAHAEAEPAELDVDELFERVFSVIREEAKPSAQPGLVVSEVRPPEGLYWQGVRGIVGEAELREALEGTAHAGLNGGRGLVGAACALSWSPRNAGVVERCSWELLGYRNRRRWGLPRDISAESVAAVAEIEGTFGCRDPDGSPAMVPHSPCPVMWGLRGLRPESLVAGFGALGPERPERWLLWQTNQATDDHYGVELPVESKASVRLAGTVASFPQSRRGGHRFFTFTFDGSELECAAFEPSGDFRQVVDQLVPGDALEVCGSLEASVLKLEKLHVVALAPRERKAPNPFCPKCSARTHSAGKNAGYRCRPCGIKLPAPVPEEVVPTIAPGWYDPPASARRHLVRPAKLMEAELAEQCGCLWCGDELAAEVQMPVGSLGSVP</sequence>
<dbReference type="InterPro" id="IPR055394">
    <property type="entry name" value="Zn_ribbon_TiaS"/>
</dbReference>
<reference evidence="4" key="1">
    <citation type="submission" date="2018-05" db="EMBL/GenBank/DDBJ databases">
        <authorList>
            <person name="Lanie J.A."/>
            <person name="Ng W.-L."/>
            <person name="Kazmierczak K.M."/>
            <person name="Andrzejewski T.M."/>
            <person name="Davidsen T.M."/>
            <person name="Wayne K.J."/>
            <person name="Tettelin H."/>
            <person name="Glass J.I."/>
            <person name="Rusch D."/>
            <person name="Podicherti R."/>
            <person name="Tsui H.-C.T."/>
            <person name="Winkler M.E."/>
        </authorList>
    </citation>
    <scope>NUCLEOTIDE SEQUENCE</scope>
</reference>
<dbReference type="Gene3D" id="3.90.600.20">
    <property type="match status" value="1"/>
</dbReference>
<dbReference type="Pfam" id="PF08489">
    <property type="entry name" value="TiaS_FLD"/>
    <property type="match status" value="1"/>
</dbReference>
<dbReference type="InterPro" id="IPR053870">
    <property type="entry name" value="TiaS-like_TCKD"/>
</dbReference>
<feature type="domain" description="TiaS C-terminal zinc ribbon" evidence="3">
    <location>
        <begin position="338"/>
        <end position="366"/>
    </location>
</feature>
<dbReference type="PANTHER" id="PTHR40705">
    <property type="entry name" value="TRNA(ILE2) 2-AGMATINYLCYTIDINE SYNTHETASE TIAS"/>
    <property type="match status" value="1"/>
</dbReference>
<dbReference type="Gene3D" id="3.30.70.2200">
    <property type="match status" value="1"/>
</dbReference>
<evidence type="ECO:0000313" key="4">
    <source>
        <dbReference type="EMBL" id="SVA99358.1"/>
    </source>
</evidence>
<proteinExistence type="predicted"/>
<accession>A0A382ACT6</accession>
<feature type="domain" description="TiaS-like TCKD" evidence="2">
    <location>
        <begin position="4"/>
        <end position="120"/>
    </location>
</feature>
<organism evidence="4">
    <name type="scientific">marine metagenome</name>
    <dbReference type="NCBI Taxonomy" id="408172"/>
    <lineage>
        <taxon>unclassified sequences</taxon>
        <taxon>metagenomes</taxon>
        <taxon>ecological metagenomes</taxon>
    </lineage>
</organism>
<evidence type="ECO:0000259" key="1">
    <source>
        <dbReference type="Pfam" id="PF08489"/>
    </source>
</evidence>
<dbReference type="Pfam" id="PF22641">
    <property type="entry name" value="TiaS_TCKD"/>
    <property type="match status" value="1"/>
</dbReference>
<dbReference type="EMBL" id="UINC01024862">
    <property type="protein sequence ID" value="SVA99358.1"/>
    <property type="molecule type" value="Genomic_DNA"/>
</dbReference>
<dbReference type="AlphaFoldDB" id="A0A382ACT6"/>
<dbReference type="CDD" id="cd04482">
    <property type="entry name" value="RPA2_OBF_like"/>
    <property type="match status" value="1"/>
</dbReference>
<dbReference type="PANTHER" id="PTHR40705:SF2">
    <property type="entry name" value="DUF1743 DOMAIN-CONTAINING PROTEIN"/>
    <property type="match status" value="1"/>
</dbReference>
<feature type="domain" description="TiaS FLD" evidence="1">
    <location>
        <begin position="127"/>
        <end position="242"/>
    </location>
</feature>
<evidence type="ECO:0000259" key="2">
    <source>
        <dbReference type="Pfam" id="PF22641"/>
    </source>
</evidence>
<gene>
    <name evidence="4" type="ORF">METZ01_LOCUS152212</name>
</gene>
<name>A0A382ACT6_9ZZZZ</name>
<protein>
    <submittedName>
        <fullName evidence="4">Uncharacterized protein</fullName>
    </submittedName>
</protein>
<dbReference type="Gene3D" id="2.40.50.1010">
    <property type="match status" value="1"/>
</dbReference>